<sequence>MFGRQTTEEMAVAEVEAPRRTVVRSEARGARYATEFLLTEAGPERSRLTVTFSGEQTGGLVARVLEFVLGPMGRAVSRRMLAQDLADVAAAAEHPARHD</sequence>
<name>A0ABW6PHV2_9NOCA</name>
<reference evidence="1 2" key="1">
    <citation type="submission" date="2024-10" db="EMBL/GenBank/DDBJ databases">
        <title>The Natural Products Discovery Center: Release of the First 8490 Sequenced Strains for Exploring Actinobacteria Biosynthetic Diversity.</title>
        <authorList>
            <person name="Kalkreuter E."/>
            <person name="Kautsar S.A."/>
            <person name="Yang D."/>
            <person name="Bader C.D."/>
            <person name="Teijaro C.N."/>
            <person name="Fluegel L."/>
            <person name="Davis C.M."/>
            <person name="Simpson J.R."/>
            <person name="Lauterbach L."/>
            <person name="Steele A.D."/>
            <person name="Gui C."/>
            <person name="Meng S."/>
            <person name="Li G."/>
            <person name="Viehrig K."/>
            <person name="Ye F."/>
            <person name="Su P."/>
            <person name="Kiefer A.F."/>
            <person name="Nichols A."/>
            <person name="Cepeda A.J."/>
            <person name="Yan W."/>
            <person name="Fan B."/>
            <person name="Jiang Y."/>
            <person name="Adhikari A."/>
            <person name="Zheng C.-J."/>
            <person name="Schuster L."/>
            <person name="Cowan T.M."/>
            <person name="Smanski M.J."/>
            <person name="Chevrette M.G."/>
            <person name="De Carvalho L.P.S."/>
            <person name="Shen B."/>
        </authorList>
    </citation>
    <scope>NUCLEOTIDE SEQUENCE [LARGE SCALE GENOMIC DNA]</scope>
    <source>
        <strain evidence="1 2">NPDC004045</strain>
    </source>
</reference>
<organism evidence="1 2">
    <name type="scientific">Nocardia thailandica</name>
    <dbReference type="NCBI Taxonomy" id="257275"/>
    <lineage>
        <taxon>Bacteria</taxon>
        <taxon>Bacillati</taxon>
        <taxon>Actinomycetota</taxon>
        <taxon>Actinomycetes</taxon>
        <taxon>Mycobacteriales</taxon>
        <taxon>Nocardiaceae</taxon>
        <taxon>Nocardia</taxon>
    </lineage>
</organism>
<dbReference type="EMBL" id="JBIAMX010000002">
    <property type="protein sequence ID" value="MFF0541972.1"/>
    <property type="molecule type" value="Genomic_DNA"/>
</dbReference>
<protein>
    <recommendedName>
        <fullName evidence="3">Polyketide cyclase</fullName>
    </recommendedName>
</protein>
<proteinExistence type="predicted"/>
<dbReference type="Gene3D" id="3.30.530.20">
    <property type="match status" value="1"/>
</dbReference>
<evidence type="ECO:0000313" key="1">
    <source>
        <dbReference type="EMBL" id="MFF0541972.1"/>
    </source>
</evidence>
<dbReference type="SUPFAM" id="SSF55961">
    <property type="entry name" value="Bet v1-like"/>
    <property type="match status" value="1"/>
</dbReference>
<evidence type="ECO:0000313" key="2">
    <source>
        <dbReference type="Proteomes" id="UP001601444"/>
    </source>
</evidence>
<dbReference type="Proteomes" id="UP001601444">
    <property type="component" value="Unassembled WGS sequence"/>
</dbReference>
<dbReference type="InterPro" id="IPR023393">
    <property type="entry name" value="START-like_dom_sf"/>
</dbReference>
<comment type="caution">
    <text evidence="1">The sequence shown here is derived from an EMBL/GenBank/DDBJ whole genome shotgun (WGS) entry which is preliminary data.</text>
</comment>
<dbReference type="RefSeq" id="WP_387699008.1">
    <property type="nucleotide sequence ID" value="NZ_JBIAMX010000002.1"/>
</dbReference>
<evidence type="ECO:0008006" key="3">
    <source>
        <dbReference type="Google" id="ProtNLM"/>
    </source>
</evidence>
<gene>
    <name evidence="1" type="ORF">ACFYTF_03960</name>
</gene>
<keyword evidence="2" id="KW-1185">Reference proteome</keyword>
<accession>A0ABW6PHV2</accession>